<feature type="compositionally biased region" description="Polar residues" evidence="1">
    <location>
        <begin position="378"/>
        <end position="387"/>
    </location>
</feature>
<comment type="caution">
    <text evidence="2">The sequence shown here is derived from an EMBL/GenBank/DDBJ whole genome shotgun (WGS) entry which is preliminary data.</text>
</comment>
<feature type="compositionally biased region" description="Low complexity" evidence="1">
    <location>
        <begin position="15"/>
        <end position="38"/>
    </location>
</feature>
<feature type="compositionally biased region" description="Basic and acidic residues" evidence="1">
    <location>
        <begin position="168"/>
        <end position="191"/>
    </location>
</feature>
<evidence type="ECO:0000313" key="3">
    <source>
        <dbReference type="Proteomes" id="UP000663850"/>
    </source>
</evidence>
<feature type="compositionally biased region" description="Low complexity" evidence="1">
    <location>
        <begin position="243"/>
        <end position="256"/>
    </location>
</feature>
<feature type="compositionally biased region" description="Basic and acidic residues" evidence="1">
    <location>
        <begin position="723"/>
        <end position="732"/>
    </location>
</feature>
<dbReference type="EMBL" id="CAJMWZ010006527">
    <property type="protein sequence ID" value="CAE6523849.1"/>
    <property type="molecule type" value="Genomic_DNA"/>
</dbReference>
<feature type="compositionally biased region" description="Acidic residues" evidence="1">
    <location>
        <begin position="835"/>
        <end position="852"/>
    </location>
</feature>
<accession>A0A8H3DC04</accession>
<feature type="compositionally biased region" description="Polar residues" evidence="1">
    <location>
        <begin position="417"/>
        <end position="434"/>
    </location>
</feature>
<name>A0A8H3DC04_9AGAM</name>
<proteinExistence type="predicted"/>
<feature type="compositionally biased region" description="Low complexity" evidence="1">
    <location>
        <begin position="946"/>
        <end position="962"/>
    </location>
</feature>
<dbReference type="Proteomes" id="UP000663850">
    <property type="component" value="Unassembled WGS sequence"/>
</dbReference>
<feature type="region of interest" description="Disordered" evidence="1">
    <location>
        <begin position="802"/>
        <end position="1016"/>
    </location>
</feature>
<feature type="compositionally biased region" description="Basic and acidic residues" evidence="1">
    <location>
        <begin position="303"/>
        <end position="316"/>
    </location>
</feature>
<feature type="region of interest" description="Disordered" evidence="1">
    <location>
        <begin position="1"/>
        <end position="50"/>
    </location>
</feature>
<feature type="compositionally biased region" description="Low complexity" evidence="1">
    <location>
        <begin position="483"/>
        <end position="492"/>
    </location>
</feature>
<protein>
    <submittedName>
        <fullName evidence="2">Uncharacterized protein</fullName>
    </submittedName>
</protein>
<feature type="region of interest" description="Disordered" evidence="1">
    <location>
        <begin position="64"/>
        <end position="769"/>
    </location>
</feature>
<feature type="compositionally biased region" description="Acidic residues" evidence="1">
    <location>
        <begin position="688"/>
        <end position="701"/>
    </location>
</feature>
<feature type="compositionally biased region" description="Polar residues" evidence="1">
    <location>
        <begin position="499"/>
        <end position="515"/>
    </location>
</feature>
<dbReference type="AlphaFoldDB" id="A0A8H3DC04"/>
<feature type="compositionally biased region" description="Basic residues" evidence="1">
    <location>
        <begin position="1188"/>
        <end position="1197"/>
    </location>
</feature>
<reference evidence="2" key="1">
    <citation type="submission" date="2021-01" db="EMBL/GenBank/DDBJ databases">
        <authorList>
            <person name="Kaushik A."/>
        </authorList>
    </citation>
    <scope>NUCLEOTIDE SEQUENCE</scope>
    <source>
        <strain evidence="2">Type strain: AG8-Rh-89/</strain>
    </source>
</reference>
<feature type="compositionally biased region" description="Basic and acidic residues" evidence="1">
    <location>
        <begin position="341"/>
        <end position="351"/>
    </location>
</feature>
<feature type="region of interest" description="Disordered" evidence="1">
    <location>
        <begin position="1180"/>
        <end position="1223"/>
    </location>
</feature>
<feature type="compositionally biased region" description="Low complexity" evidence="1">
    <location>
        <begin position="524"/>
        <end position="540"/>
    </location>
</feature>
<organism evidence="2 3">
    <name type="scientific">Rhizoctonia solani</name>
    <dbReference type="NCBI Taxonomy" id="456999"/>
    <lineage>
        <taxon>Eukaryota</taxon>
        <taxon>Fungi</taxon>
        <taxon>Dikarya</taxon>
        <taxon>Basidiomycota</taxon>
        <taxon>Agaricomycotina</taxon>
        <taxon>Agaricomycetes</taxon>
        <taxon>Cantharellales</taxon>
        <taxon>Ceratobasidiaceae</taxon>
        <taxon>Rhizoctonia</taxon>
    </lineage>
</organism>
<evidence type="ECO:0000256" key="1">
    <source>
        <dbReference type="SAM" id="MobiDB-lite"/>
    </source>
</evidence>
<feature type="compositionally biased region" description="Basic and acidic residues" evidence="1">
    <location>
        <begin position="967"/>
        <end position="993"/>
    </location>
</feature>
<evidence type="ECO:0000313" key="2">
    <source>
        <dbReference type="EMBL" id="CAE6523849.1"/>
    </source>
</evidence>
<gene>
    <name evidence="2" type="ORF">RDB_LOCUS121616</name>
</gene>
<feature type="compositionally biased region" description="Basic and acidic residues" evidence="1">
    <location>
        <begin position="617"/>
        <end position="628"/>
    </location>
</feature>
<sequence length="1223" mass="129282">MPFLSIFRKDKDIGSPSPSSSSFPRVRSRPSIVSSRVSSPPPQLANISPQSDLSYVLPELEEFQVSIPTSPTKETVKRRLLRRKGGSALATHSPRHTPTSSPSPPRPTSAAVIDRETPRTPTNINRNLHSDPDDQPLVPPPPRASVFAGFSYSEPDHPRAQSVPGESESERPRPLRPQSHHDMGKNKKETGKSGLFGWRSKGPKEVTVEPSESSFSLKSFRHVGPPSPVVMPSESTTSLVPASVSRSTGDDTSTSTARPRPGRSTPVTRERINSTGSEGMMAAGLFRQAARRSSTNLVEDAAEPIRSRMRDLEKRGPPTRSWGEESGSDRPGPRKSAPDPSSRKTTLDNKPGKSMADAPQSIVDDSPSPFAGRLGESGRTSPFATRSESGHVPRDYSMYGARSDGGIRSGSKLSRLGTDSSGSQSRVTSPSSPTKPILASQIFASPAQFPSGLPSRPGPQGYTGSRATSPTKPRPSSPEKSRPSSPNKPRVSAPAVTRPTRSPIRSTIPTKTNDGPSLKGMQKRQGSGSSQSSAQASRSALGHGRRPSIGDASMRSVSVDVLAHSRQPSTDTLSHTRRPSVEVLSHTRRPSGFEVISRPKSPGPTAAVELPRPAHTKTTDQLRQEAIEAMRNGGNNEPSPVERAKSPAPSIASRLTTTRPIPDTEVTPRKNYVPPPRMSSLAAGLMDSDTDESPEEVESESEGLGFGKSAGKAGLGAMRGRHGKDTRPKDARPSMANGPATRSNSDDQPGLTRERTITQRDAPSKIGVSLFDAPAPRTRASHSMSAISAAATARNSAALAEANNVTVNRPGKKHARGGSFGAGSVSHARMAAGTDTDEDEEDESEESSEDDAPLNTLAPAKRPGSAASTAASVRPGPGPRPSAPQSRATAPLISIPGVTSPPPRPPRMNRVPGVGVTRNSSLRGSRSVEDLGRKPVTVRPGPRPFGASPPSSTGDSSSGKAPLTPRDGSEAGRNRSDESRRRERRRSEAKKSVELGNVINGPGPIADDDEDDAMSMHHSQMGHTMGMMGMGWQPGFFPPGGVGFPTSQSMPFLHPQLTGPQPMPAMPMGFMPPPPPPGASEVYLQAHHQAMMIAKQTYLSAVAQQAMAAATEQWERSSSIGGSVYGGSQMSVNMGMMGVPMMGMYPGSSYAASAYEGSVAGGWGSASAYGGRSVYGGSGARSEYGGGMKHKPNRPRGKTPTGSSDLRRDPVPPSTWTNRRKGL</sequence>
<feature type="compositionally biased region" description="Basic residues" evidence="1">
    <location>
        <begin position="76"/>
        <end position="85"/>
    </location>
</feature>